<accession>A0A7G9L6P6</accession>
<dbReference type="KEGG" id="ppec:H9W90_08725"/>
<gene>
    <name evidence="5" type="ORF">H9W90_08725</name>
</gene>
<dbReference type="SUPFAM" id="SSF56349">
    <property type="entry name" value="DNA breaking-rejoining enzymes"/>
    <property type="match status" value="1"/>
</dbReference>
<keyword evidence="2" id="KW-0238">DNA-binding</keyword>
<dbReference type="PANTHER" id="PTHR30349:SF41">
    <property type="entry name" value="INTEGRASE_RECOMBINASE PROTEIN MJ0367-RELATED"/>
    <property type="match status" value="1"/>
</dbReference>
<evidence type="ECO:0000256" key="1">
    <source>
        <dbReference type="ARBA" id="ARBA00008857"/>
    </source>
</evidence>
<dbReference type="PROSITE" id="PS51898">
    <property type="entry name" value="TYR_RECOMBINASE"/>
    <property type="match status" value="1"/>
</dbReference>
<evidence type="ECO:0000256" key="2">
    <source>
        <dbReference type="ARBA" id="ARBA00023125"/>
    </source>
</evidence>
<evidence type="ECO:0000313" key="5">
    <source>
        <dbReference type="EMBL" id="QNM84295.1"/>
    </source>
</evidence>
<dbReference type="EMBL" id="CP060695">
    <property type="protein sequence ID" value="QNM84295.1"/>
    <property type="molecule type" value="Genomic_DNA"/>
</dbReference>
<proteinExistence type="inferred from homology"/>
<dbReference type="InterPro" id="IPR010998">
    <property type="entry name" value="Integrase_recombinase_N"/>
</dbReference>
<dbReference type="Gene3D" id="1.10.150.130">
    <property type="match status" value="1"/>
</dbReference>
<dbReference type="InterPro" id="IPR011010">
    <property type="entry name" value="DNA_brk_join_enz"/>
</dbReference>
<dbReference type="Gene3D" id="1.10.443.10">
    <property type="entry name" value="Intergrase catalytic core"/>
    <property type="match status" value="1"/>
</dbReference>
<evidence type="ECO:0000259" key="4">
    <source>
        <dbReference type="PROSITE" id="PS51898"/>
    </source>
</evidence>
<dbReference type="GO" id="GO:0003677">
    <property type="term" value="F:DNA binding"/>
    <property type="evidence" value="ECO:0007669"/>
    <property type="project" value="UniProtKB-KW"/>
</dbReference>
<dbReference type="Pfam" id="PF00589">
    <property type="entry name" value="Phage_integrase"/>
    <property type="match status" value="1"/>
</dbReference>
<keyword evidence="3" id="KW-0233">DNA recombination</keyword>
<dbReference type="Proteomes" id="UP000515808">
    <property type="component" value="Chromosome"/>
</dbReference>
<protein>
    <submittedName>
        <fullName evidence="5">Tyrosine-type recombinase/integrase</fullName>
    </submittedName>
</protein>
<dbReference type="GO" id="GO:0006310">
    <property type="term" value="P:DNA recombination"/>
    <property type="evidence" value="ECO:0007669"/>
    <property type="project" value="UniProtKB-KW"/>
</dbReference>
<sequence length="285" mass="33638">MKSITILPNSHKGSNIVMINFPFDEEIKNHIKLLAEVKWSKTLKSFYTIDSSDNRSLLYSHIRLKNWFVNYDKLKKQVTAPLKEDYKLLLPTLSGSITLELSKFKKWLQQKRLSENTVNTYVEVTAFFLRYRLLKKTENYTVKLIEQFNYDFIFLANRSVSYQNQCINGIKKFLVFKGIEINQLNIERPKKERQLPAVLSVEEIKSIFNNLTNLKHKTLLSLLYSGGLRIGEALNLKITDIDSKRMLIHIKQAKGKKDRYTILSHLFLRLFREYYLAYKPKVFLI</sequence>
<dbReference type="AlphaFoldDB" id="A0A7G9L6P6"/>
<evidence type="ECO:0000256" key="3">
    <source>
        <dbReference type="ARBA" id="ARBA00023172"/>
    </source>
</evidence>
<dbReference type="InterPro" id="IPR013762">
    <property type="entry name" value="Integrase-like_cat_sf"/>
</dbReference>
<evidence type="ECO:0000313" key="6">
    <source>
        <dbReference type="Proteomes" id="UP000515808"/>
    </source>
</evidence>
<name>A0A7G9L6P6_9FLAO</name>
<feature type="domain" description="Tyr recombinase" evidence="4">
    <location>
        <begin position="194"/>
        <end position="285"/>
    </location>
</feature>
<dbReference type="InterPro" id="IPR002104">
    <property type="entry name" value="Integrase_catalytic"/>
</dbReference>
<comment type="similarity">
    <text evidence="1">Belongs to the 'phage' integrase family.</text>
</comment>
<dbReference type="GO" id="GO:0015074">
    <property type="term" value="P:DNA integration"/>
    <property type="evidence" value="ECO:0007669"/>
    <property type="project" value="InterPro"/>
</dbReference>
<keyword evidence="6" id="KW-1185">Reference proteome</keyword>
<reference evidence="5 6" key="1">
    <citation type="submission" date="2020-08" db="EMBL/GenBank/DDBJ databases">
        <title>Polaribacter sp. L12M9 isolated from gut of the Korean scallop.</title>
        <authorList>
            <person name="Jeong Y.S."/>
        </authorList>
    </citation>
    <scope>NUCLEOTIDE SEQUENCE [LARGE SCALE GENOMIC DNA]</scope>
    <source>
        <strain evidence="5 6">L12M9</strain>
    </source>
</reference>
<dbReference type="InterPro" id="IPR050090">
    <property type="entry name" value="Tyrosine_recombinase_XerCD"/>
</dbReference>
<organism evidence="5 6">
    <name type="scientific">Polaribacter pectinis</name>
    <dbReference type="NCBI Taxonomy" id="2738844"/>
    <lineage>
        <taxon>Bacteria</taxon>
        <taxon>Pseudomonadati</taxon>
        <taxon>Bacteroidota</taxon>
        <taxon>Flavobacteriia</taxon>
        <taxon>Flavobacteriales</taxon>
        <taxon>Flavobacteriaceae</taxon>
    </lineage>
</organism>
<dbReference type="PANTHER" id="PTHR30349">
    <property type="entry name" value="PHAGE INTEGRASE-RELATED"/>
    <property type="match status" value="1"/>
</dbReference>